<dbReference type="AlphaFoldDB" id="A0A1E3AEE3"/>
<feature type="region of interest" description="Disordered" evidence="6">
    <location>
        <begin position="27"/>
        <end position="55"/>
    </location>
</feature>
<keyword evidence="3" id="KW-0472">Membrane</keyword>
<dbReference type="Proteomes" id="UP000094067">
    <property type="component" value="Unassembled WGS sequence"/>
</dbReference>
<evidence type="ECO:0000256" key="2">
    <source>
        <dbReference type="ARBA" id="ARBA00022729"/>
    </source>
</evidence>
<dbReference type="PROSITE" id="PS51257">
    <property type="entry name" value="PROKAR_LIPOPROTEIN"/>
    <property type="match status" value="1"/>
</dbReference>
<feature type="chain" id="PRO_5039156028" evidence="7">
    <location>
        <begin position="22"/>
        <end position="563"/>
    </location>
</feature>
<dbReference type="Pfam" id="PF01547">
    <property type="entry name" value="SBP_bac_1"/>
    <property type="match status" value="1"/>
</dbReference>
<keyword evidence="4" id="KW-0564">Palmitate</keyword>
<keyword evidence="5 8" id="KW-0449">Lipoprotein</keyword>
<evidence type="ECO:0000256" key="1">
    <source>
        <dbReference type="ARBA" id="ARBA00022475"/>
    </source>
</evidence>
<feature type="signal peptide" evidence="7">
    <location>
        <begin position="1"/>
        <end position="21"/>
    </location>
</feature>
<evidence type="ECO:0000256" key="4">
    <source>
        <dbReference type="ARBA" id="ARBA00023139"/>
    </source>
</evidence>
<reference evidence="8 9" key="1">
    <citation type="submission" date="2016-07" db="EMBL/GenBank/DDBJ databases">
        <title>Characterization of isolates of Eisenbergiella tayi derived from blood cultures, using whole genome sequencing.</title>
        <authorList>
            <person name="Burdz T."/>
            <person name="Wiebe D."/>
            <person name="Huynh C."/>
            <person name="Bernard K."/>
        </authorList>
    </citation>
    <scope>NUCLEOTIDE SEQUENCE [LARGE SCALE GENOMIC DNA]</scope>
    <source>
        <strain evidence="8 9">NML 110608</strain>
    </source>
</reference>
<protein>
    <submittedName>
        <fullName evidence="8">Lipoprotein LipO</fullName>
    </submittedName>
</protein>
<name>A0A1E3AEE3_9FIRM</name>
<dbReference type="RefSeq" id="WP_069152826.1">
    <property type="nucleotide sequence ID" value="NZ_BAABXS010000001.1"/>
</dbReference>
<dbReference type="SUPFAM" id="SSF53850">
    <property type="entry name" value="Periplasmic binding protein-like II"/>
    <property type="match status" value="1"/>
</dbReference>
<evidence type="ECO:0000313" key="9">
    <source>
        <dbReference type="Proteomes" id="UP000094067"/>
    </source>
</evidence>
<proteinExistence type="predicted"/>
<dbReference type="EMBL" id="MCGH01000002">
    <property type="protein sequence ID" value="ODM07092.1"/>
    <property type="molecule type" value="Genomic_DNA"/>
</dbReference>
<accession>A0A1E3AEE3</accession>
<feature type="compositionally biased region" description="Polar residues" evidence="6">
    <location>
        <begin position="36"/>
        <end position="45"/>
    </location>
</feature>
<dbReference type="InterPro" id="IPR006059">
    <property type="entry name" value="SBP"/>
</dbReference>
<gene>
    <name evidence="8" type="primary">lipO_29</name>
    <name evidence="8" type="ORF">BEI61_02982</name>
</gene>
<evidence type="ECO:0000313" key="8">
    <source>
        <dbReference type="EMBL" id="ODM07092.1"/>
    </source>
</evidence>
<evidence type="ECO:0000256" key="5">
    <source>
        <dbReference type="ARBA" id="ARBA00023288"/>
    </source>
</evidence>
<dbReference type="PANTHER" id="PTHR43649">
    <property type="entry name" value="ARABINOSE-BINDING PROTEIN-RELATED"/>
    <property type="match status" value="1"/>
</dbReference>
<dbReference type="Gene3D" id="3.40.190.10">
    <property type="entry name" value="Periplasmic binding protein-like II"/>
    <property type="match status" value="2"/>
</dbReference>
<keyword evidence="1" id="KW-1003">Cell membrane</keyword>
<sequence length="563" mass="63721">MKKNKVLAIILSVSLLPAMLAGCMPGSMQENKESTPVESPASDSQAVSEAASTEEASDAADGYSLPFCEPGSVSFSFLTYQNWHASSFYDSTDGLPVENKLEELTGVHIDWECPTSDYNTVAQTRLAAGTGLPDIMRIPNGTTGLMNAVNQGLILPLSDYMSPETTPYLYKLMDKQPIYRAYMQAPDGKIYGVAHSEYNVNNVVFMWNTIRKDWLDKLNLKMPETIDEYHDVLVAFRDQDPNGNGEKDEIPLIYQNEDMFGLYSFKTAFGFKYSDIWSQTDGKVAFDLMDDKFFDCLTTLHQWYEEGLLQQTITSSEGSTYLSQDRAGGRVLSSSDNLISDANLSKAIEPDAEFVFINPLYNPDYPENTDPYINKRNEFNDYFVITADCKNPEIAAKWLDWVYASEDSVTLRYWGIEGDTYTVDENGNKEYTKKVTDGSPIDVLREIGGFPNFVGNEYGEPILAMYKDTYVEEAYKTFSDRLESRLPIILGTEEENETYSKLWPDIDTYVRENVVNFIIGTRPLTDAEWENYKKDLTNMGIEDVIAVKQSWYDRADEIMGTNN</sequence>
<organism evidence="8 9">
    <name type="scientific">Eisenbergiella tayi</name>
    <dbReference type="NCBI Taxonomy" id="1432052"/>
    <lineage>
        <taxon>Bacteria</taxon>
        <taxon>Bacillati</taxon>
        <taxon>Bacillota</taxon>
        <taxon>Clostridia</taxon>
        <taxon>Lachnospirales</taxon>
        <taxon>Lachnospiraceae</taxon>
        <taxon>Eisenbergiella</taxon>
    </lineage>
</organism>
<keyword evidence="2 7" id="KW-0732">Signal</keyword>
<evidence type="ECO:0000256" key="7">
    <source>
        <dbReference type="SAM" id="SignalP"/>
    </source>
</evidence>
<evidence type="ECO:0000256" key="6">
    <source>
        <dbReference type="SAM" id="MobiDB-lite"/>
    </source>
</evidence>
<dbReference type="InterPro" id="IPR050490">
    <property type="entry name" value="Bact_solute-bd_prot1"/>
</dbReference>
<evidence type="ECO:0000256" key="3">
    <source>
        <dbReference type="ARBA" id="ARBA00023136"/>
    </source>
</evidence>
<comment type="caution">
    <text evidence="8">The sequence shown here is derived from an EMBL/GenBank/DDBJ whole genome shotgun (WGS) entry which is preliminary data.</text>
</comment>
<dbReference type="PANTHER" id="PTHR43649:SF33">
    <property type="entry name" value="POLYGALACTURONAN_RHAMNOGALACTURONAN-BINDING PROTEIN YTCQ"/>
    <property type="match status" value="1"/>
</dbReference>